<keyword evidence="6 10" id="KW-0812">Transmembrane</keyword>
<feature type="transmembrane region" description="Helical" evidence="10">
    <location>
        <begin position="96"/>
        <end position="122"/>
    </location>
</feature>
<proteinExistence type="inferred from homology"/>
<dbReference type="Gene3D" id="1.10.3720.10">
    <property type="entry name" value="MetI-like"/>
    <property type="match status" value="1"/>
</dbReference>
<dbReference type="GO" id="GO:0006865">
    <property type="term" value="P:amino acid transport"/>
    <property type="evidence" value="ECO:0007669"/>
    <property type="project" value="UniProtKB-KW"/>
</dbReference>
<keyword evidence="3 10" id="KW-0813">Transport</keyword>
<comment type="caution">
    <text evidence="13">The sequence shown here is derived from an EMBL/GenBank/DDBJ whole genome shotgun (WGS) entry which is preliminary data.</text>
</comment>
<keyword evidence="9 10" id="KW-0472">Membrane</keyword>
<dbReference type="PANTHER" id="PTHR30614:SF0">
    <property type="entry name" value="L-CYSTINE TRANSPORT SYSTEM PERMEASE PROTEIN TCYL"/>
    <property type="match status" value="1"/>
</dbReference>
<keyword evidence="4" id="KW-1003">Cell membrane</keyword>
<dbReference type="GeneID" id="97601773"/>
<dbReference type="PANTHER" id="PTHR30614">
    <property type="entry name" value="MEMBRANE COMPONENT OF AMINO ACID ABC TRANSPORTER"/>
    <property type="match status" value="1"/>
</dbReference>
<evidence type="ECO:0000256" key="2">
    <source>
        <dbReference type="ARBA" id="ARBA00010072"/>
    </source>
</evidence>
<dbReference type="RefSeq" id="WP_100780059.1">
    <property type="nucleotide sequence ID" value="NZ_CBCYIZ010000015.1"/>
</dbReference>
<name>A0ABD4K813_9ENTR</name>
<keyword evidence="7" id="KW-0029">Amino-acid transport</keyword>
<keyword evidence="5" id="KW-0997">Cell inner membrane</keyword>
<sequence>MNNNVETIKVVPARYPWRTVGAIAALFVLAVVVQSVAFNPRWEWGVFARWFFDPVILEGVGQTLLLTLIGTALSVVLGGMLALARLSSSWLLSTLAFGYIWLFRSLPLIVVLIILYNFSYLYDTLSLGVPFTQITWGKFETINVLGQFSTAVVGLTLVQSAYTAEIIRGGFLGVDHGQYEAAAALGLPAWRRTVRIILPQALRTILPSGFNEIISLAKGTAMVYVLAMPELFYTIQMIYNRTQEVIPLLMVGAAWYLVITTVLSVIQHVVERGLARSERRSAVNQSRASQRTRSVTPSQEPIHASLS</sequence>
<feature type="compositionally biased region" description="Polar residues" evidence="11">
    <location>
        <begin position="282"/>
        <end position="299"/>
    </location>
</feature>
<evidence type="ECO:0000256" key="7">
    <source>
        <dbReference type="ARBA" id="ARBA00022970"/>
    </source>
</evidence>
<evidence type="ECO:0000256" key="11">
    <source>
        <dbReference type="SAM" id="MobiDB-lite"/>
    </source>
</evidence>
<accession>A0ABD4K813</accession>
<evidence type="ECO:0000256" key="4">
    <source>
        <dbReference type="ARBA" id="ARBA00022475"/>
    </source>
</evidence>
<dbReference type="InterPro" id="IPR035906">
    <property type="entry name" value="MetI-like_sf"/>
</dbReference>
<dbReference type="NCBIfam" id="TIGR01726">
    <property type="entry name" value="HEQRo_perm_3TM"/>
    <property type="match status" value="1"/>
</dbReference>
<dbReference type="SUPFAM" id="SSF161098">
    <property type="entry name" value="MetI-like"/>
    <property type="match status" value="1"/>
</dbReference>
<feature type="transmembrane region" description="Helical" evidence="10">
    <location>
        <begin position="221"/>
        <end position="239"/>
    </location>
</feature>
<evidence type="ECO:0000313" key="13">
    <source>
        <dbReference type="EMBL" id="MBF4176982.1"/>
    </source>
</evidence>
<reference evidence="13 14" key="1">
    <citation type="submission" date="2020-11" db="EMBL/GenBank/DDBJ databases">
        <title>Identification of Lelliottia nimipressuralis from Wound Infection by Whole Genome-Based Bacterial Identification.</title>
        <authorList>
            <person name="Navarathna D.H."/>
            <person name="Choi H."/>
            <person name="Jinadatha C."/>
            <person name="Chatterjee P."/>
            <person name="Hwang M."/>
        </authorList>
    </citation>
    <scope>NUCLEOTIDE SEQUENCE [LARGE SCALE GENOMIC DNA]</scope>
    <source>
        <strain evidence="13 14">DN2020</strain>
    </source>
</reference>
<organism evidence="13 14">
    <name type="scientific">Lelliottia nimipressuralis</name>
    <dbReference type="NCBI Taxonomy" id="69220"/>
    <lineage>
        <taxon>Bacteria</taxon>
        <taxon>Pseudomonadati</taxon>
        <taxon>Pseudomonadota</taxon>
        <taxon>Gammaproteobacteria</taxon>
        <taxon>Enterobacterales</taxon>
        <taxon>Enterobacteriaceae</taxon>
        <taxon>Lelliottia</taxon>
    </lineage>
</organism>
<feature type="transmembrane region" description="Helical" evidence="10">
    <location>
        <begin position="245"/>
        <end position="270"/>
    </location>
</feature>
<protein>
    <submittedName>
        <fullName evidence="13">Amino acid ABC transporter permease</fullName>
    </submittedName>
</protein>
<dbReference type="AlphaFoldDB" id="A0ABD4K813"/>
<keyword evidence="8 10" id="KW-1133">Transmembrane helix</keyword>
<evidence type="ECO:0000256" key="9">
    <source>
        <dbReference type="ARBA" id="ARBA00023136"/>
    </source>
</evidence>
<feature type="transmembrane region" description="Helical" evidence="10">
    <location>
        <begin position="20"/>
        <end position="39"/>
    </location>
</feature>
<evidence type="ECO:0000256" key="8">
    <source>
        <dbReference type="ARBA" id="ARBA00022989"/>
    </source>
</evidence>
<dbReference type="InterPro" id="IPR043429">
    <property type="entry name" value="ArtM/GltK/GlnP/TcyL/YhdX-like"/>
</dbReference>
<dbReference type="InterPro" id="IPR010065">
    <property type="entry name" value="AA_ABC_transptr_permease_3TM"/>
</dbReference>
<dbReference type="GO" id="GO:0005886">
    <property type="term" value="C:plasma membrane"/>
    <property type="evidence" value="ECO:0007669"/>
    <property type="project" value="UniProtKB-SubCell"/>
</dbReference>
<dbReference type="PROSITE" id="PS50928">
    <property type="entry name" value="ABC_TM1"/>
    <property type="match status" value="1"/>
</dbReference>
<dbReference type="InterPro" id="IPR000515">
    <property type="entry name" value="MetI-like"/>
</dbReference>
<evidence type="ECO:0000313" key="14">
    <source>
        <dbReference type="Proteomes" id="UP000628560"/>
    </source>
</evidence>
<feature type="transmembrane region" description="Helical" evidence="10">
    <location>
        <begin position="59"/>
        <end position="84"/>
    </location>
</feature>
<evidence type="ECO:0000256" key="3">
    <source>
        <dbReference type="ARBA" id="ARBA00022448"/>
    </source>
</evidence>
<comment type="similarity">
    <text evidence="2">Belongs to the binding-protein-dependent transport system permease family. HisMQ subfamily.</text>
</comment>
<dbReference type="Proteomes" id="UP000628560">
    <property type="component" value="Unassembled WGS sequence"/>
</dbReference>
<comment type="subcellular location">
    <subcellularLocation>
        <location evidence="1">Cell inner membrane</location>
        <topology evidence="1">Multi-pass membrane protein</topology>
    </subcellularLocation>
    <subcellularLocation>
        <location evidence="10">Cell membrane</location>
        <topology evidence="10">Multi-pass membrane protein</topology>
    </subcellularLocation>
</comment>
<feature type="domain" description="ABC transmembrane type-1" evidence="12">
    <location>
        <begin position="60"/>
        <end position="267"/>
    </location>
</feature>
<evidence type="ECO:0000256" key="1">
    <source>
        <dbReference type="ARBA" id="ARBA00004429"/>
    </source>
</evidence>
<dbReference type="Pfam" id="PF00528">
    <property type="entry name" value="BPD_transp_1"/>
    <property type="match status" value="1"/>
</dbReference>
<dbReference type="EMBL" id="JADIXP010000002">
    <property type="protein sequence ID" value="MBF4176982.1"/>
    <property type="molecule type" value="Genomic_DNA"/>
</dbReference>
<evidence type="ECO:0000256" key="10">
    <source>
        <dbReference type="RuleBase" id="RU363032"/>
    </source>
</evidence>
<evidence type="ECO:0000256" key="5">
    <source>
        <dbReference type="ARBA" id="ARBA00022519"/>
    </source>
</evidence>
<evidence type="ECO:0000256" key="6">
    <source>
        <dbReference type="ARBA" id="ARBA00022692"/>
    </source>
</evidence>
<evidence type="ECO:0000259" key="12">
    <source>
        <dbReference type="PROSITE" id="PS50928"/>
    </source>
</evidence>
<dbReference type="CDD" id="cd06261">
    <property type="entry name" value="TM_PBP2"/>
    <property type="match status" value="1"/>
</dbReference>
<feature type="region of interest" description="Disordered" evidence="11">
    <location>
        <begin position="281"/>
        <end position="307"/>
    </location>
</feature>
<gene>
    <name evidence="13" type="ORF">ISP11_03820</name>
</gene>